<feature type="transmembrane region" description="Helical" evidence="5">
    <location>
        <begin position="7"/>
        <end position="25"/>
    </location>
</feature>
<gene>
    <name evidence="7" type="ORF">VIS19158_00885</name>
</gene>
<dbReference type="Pfam" id="PF00990">
    <property type="entry name" value="GGDEF"/>
    <property type="match status" value="1"/>
</dbReference>
<dbReference type="Gene3D" id="1.25.40.10">
    <property type="entry name" value="Tetratricopeptide repeat domain"/>
    <property type="match status" value="1"/>
</dbReference>
<feature type="transmembrane region" description="Helical" evidence="5">
    <location>
        <begin position="485"/>
        <end position="504"/>
    </location>
</feature>
<dbReference type="NCBIfam" id="TIGR00254">
    <property type="entry name" value="GGDEF"/>
    <property type="match status" value="1"/>
</dbReference>
<dbReference type="InterPro" id="IPR050469">
    <property type="entry name" value="Diguanylate_Cyclase"/>
</dbReference>
<comment type="cofactor">
    <cofactor evidence="1">
        <name>Mg(2+)</name>
        <dbReference type="ChEBI" id="CHEBI:18420"/>
    </cofactor>
</comment>
<reference evidence="7 8" key="1">
    <citation type="journal article" date="2012" name="Int. J. Syst. Evol. Microbiol.">
        <title>Vibrio caribbeanicus sp. nov., isolated from the marine sponge Scleritoderma cyanea.</title>
        <authorList>
            <person name="Hoffmann M."/>
            <person name="Monday S.R."/>
            <person name="Allard M.W."/>
            <person name="Strain E.A."/>
            <person name="Whittaker P."/>
            <person name="Naum M."/>
            <person name="McCarthy P.J."/>
            <person name="Lopez J.V."/>
            <person name="Fischer M."/>
            <person name="Brown E.W."/>
        </authorList>
    </citation>
    <scope>NUCLEOTIDE SEQUENCE [LARGE SCALE GENOMIC DNA]</scope>
    <source>
        <strain evidence="7 8">LMG 19158</strain>
    </source>
</reference>
<dbReference type="CDD" id="cd01949">
    <property type="entry name" value="GGDEF"/>
    <property type="match status" value="1"/>
</dbReference>
<evidence type="ECO:0000256" key="4">
    <source>
        <dbReference type="PROSITE-ProRule" id="PRU00339"/>
    </source>
</evidence>
<dbReference type="PANTHER" id="PTHR45138">
    <property type="entry name" value="REGULATORY COMPONENTS OF SENSORY TRANSDUCTION SYSTEM"/>
    <property type="match status" value="1"/>
</dbReference>
<keyword evidence="5" id="KW-1133">Transmembrane helix</keyword>
<evidence type="ECO:0000313" key="7">
    <source>
        <dbReference type="EMBL" id="EGU40302.1"/>
    </source>
</evidence>
<evidence type="ECO:0000313" key="8">
    <source>
        <dbReference type="Proteomes" id="UP000004349"/>
    </source>
</evidence>
<keyword evidence="5" id="KW-0812">Transmembrane</keyword>
<dbReference type="SUPFAM" id="SSF48452">
    <property type="entry name" value="TPR-like"/>
    <property type="match status" value="2"/>
</dbReference>
<keyword evidence="4" id="KW-0802">TPR repeat</keyword>
<evidence type="ECO:0000256" key="3">
    <source>
        <dbReference type="ARBA" id="ARBA00034247"/>
    </source>
</evidence>
<accession>F9RJX0</accession>
<dbReference type="RefSeq" id="WP_005593406.1">
    <property type="nucleotide sequence ID" value="NZ_AFWE01000051.1"/>
</dbReference>
<dbReference type="InterPro" id="IPR019734">
    <property type="entry name" value="TPR_rpt"/>
</dbReference>
<evidence type="ECO:0000256" key="5">
    <source>
        <dbReference type="SAM" id="Phobius"/>
    </source>
</evidence>
<feature type="repeat" description="TPR" evidence="4">
    <location>
        <begin position="246"/>
        <end position="279"/>
    </location>
</feature>
<dbReference type="InterPro" id="IPR000160">
    <property type="entry name" value="GGDEF_dom"/>
</dbReference>
<dbReference type="SUPFAM" id="SSF55073">
    <property type="entry name" value="Nucleotide cyclase"/>
    <property type="match status" value="1"/>
</dbReference>
<dbReference type="GO" id="GO:0005886">
    <property type="term" value="C:plasma membrane"/>
    <property type="evidence" value="ECO:0007669"/>
    <property type="project" value="TreeGrafter"/>
</dbReference>
<dbReference type="InterPro" id="IPR043128">
    <property type="entry name" value="Rev_trsase/Diguanyl_cyclase"/>
</dbReference>
<dbReference type="AlphaFoldDB" id="F9RJX0"/>
<dbReference type="PANTHER" id="PTHR45138:SF9">
    <property type="entry name" value="DIGUANYLATE CYCLASE DGCM-RELATED"/>
    <property type="match status" value="1"/>
</dbReference>
<dbReference type="InterPro" id="IPR011990">
    <property type="entry name" value="TPR-like_helical_dom_sf"/>
</dbReference>
<dbReference type="Gene3D" id="3.30.70.270">
    <property type="match status" value="1"/>
</dbReference>
<dbReference type="PROSITE" id="PS50887">
    <property type="entry name" value="GGDEF"/>
    <property type="match status" value="1"/>
</dbReference>
<organism evidence="7 8">
    <name type="scientific">Vibrio scophthalmi LMG 19158</name>
    <dbReference type="NCBI Taxonomy" id="870967"/>
    <lineage>
        <taxon>Bacteria</taxon>
        <taxon>Pseudomonadati</taxon>
        <taxon>Pseudomonadota</taxon>
        <taxon>Gammaproteobacteria</taxon>
        <taxon>Vibrionales</taxon>
        <taxon>Vibrionaceae</taxon>
        <taxon>Vibrio</taxon>
    </lineage>
</organism>
<evidence type="ECO:0000256" key="1">
    <source>
        <dbReference type="ARBA" id="ARBA00001946"/>
    </source>
</evidence>
<dbReference type="GO" id="GO:1902201">
    <property type="term" value="P:negative regulation of bacterial-type flagellum-dependent cell motility"/>
    <property type="evidence" value="ECO:0007669"/>
    <property type="project" value="TreeGrafter"/>
</dbReference>
<dbReference type="PROSITE" id="PS50005">
    <property type="entry name" value="TPR"/>
    <property type="match status" value="1"/>
</dbReference>
<comment type="catalytic activity">
    <reaction evidence="3">
        <text>2 GTP = 3',3'-c-di-GMP + 2 diphosphate</text>
        <dbReference type="Rhea" id="RHEA:24898"/>
        <dbReference type="ChEBI" id="CHEBI:33019"/>
        <dbReference type="ChEBI" id="CHEBI:37565"/>
        <dbReference type="ChEBI" id="CHEBI:58805"/>
        <dbReference type="EC" id="2.7.7.65"/>
    </reaction>
</comment>
<sequence length="689" mass="79937">MKSKIKPLLLTLSVVVIGFVVTIFFNKNVNSSLLLSHPLPEQLERYIPELLQHRATKAIPELPDYLLQADLQSWLISDDNKIQFISNWVLANEAIRTGQFEDAELYAYKSVSLLDDDTPTELRAKVFFDLSLAQIKLNKLNDSAKNFQQVSTLFDGYNGPHNEVFLSYFMKRAFELSHQKSSSNELVDFWEDINRKATAMKYQRMDDVYYYLGTAYWNARQFVKGVNLKIKAIEMSLARKDIDQVQFMLTDVGIDYLYNGNYYQAIDQFNQAIEFNQSVGEENPERLHYILIKLYAAYTEANKLVEAEKTLSAAQQQLAKIKIPEGKDHYQTYFYAMQADLKRRKGDAKEALRLIQIAKHRHEGEFHARVYQFDVTLDIIRGDIYYLNKEFDKAINFHKQAEKKILERDLYYLETAINHKLYLDYLAKNELALALHHLEAENRLQLNWRLDENEQYSQYIYSQFETKKKEARIAELEHSKKESKWMFMLLAAVLISLVLFTWMLKSKNKKIVQLNSLLTTLSNTDGLTSISNRRALDEYLPVWNSTPSSLQKRAIFMIDIDCFKNYNDQYGHAAGDTALKLVAKTLKEQCRENHFLARYGGEEFIVVLSDINTEAALNLANRIHIAVEELNIPHSKSTVSDKLTLSVGILTCDDNIESNVDVMMREADKALYQAKCHGRSQSYHIEYDA</sequence>
<feature type="domain" description="GGDEF" evidence="6">
    <location>
        <begin position="551"/>
        <end position="687"/>
    </location>
</feature>
<dbReference type="SMART" id="SM00267">
    <property type="entry name" value="GGDEF"/>
    <property type="match status" value="1"/>
</dbReference>
<dbReference type="EMBL" id="AFWE01000051">
    <property type="protein sequence ID" value="EGU40302.1"/>
    <property type="molecule type" value="Genomic_DNA"/>
</dbReference>
<dbReference type="GO" id="GO:0043709">
    <property type="term" value="P:cell adhesion involved in single-species biofilm formation"/>
    <property type="evidence" value="ECO:0007669"/>
    <property type="project" value="TreeGrafter"/>
</dbReference>
<evidence type="ECO:0000259" key="6">
    <source>
        <dbReference type="PROSITE" id="PS50887"/>
    </source>
</evidence>
<name>F9RJX0_9VIBR</name>
<dbReference type="InterPro" id="IPR029787">
    <property type="entry name" value="Nucleotide_cyclase"/>
</dbReference>
<dbReference type="eggNOG" id="COG3706">
    <property type="taxonomic scope" value="Bacteria"/>
</dbReference>
<evidence type="ECO:0000256" key="2">
    <source>
        <dbReference type="ARBA" id="ARBA00012528"/>
    </source>
</evidence>
<comment type="caution">
    <text evidence="7">The sequence shown here is derived from an EMBL/GenBank/DDBJ whole genome shotgun (WGS) entry which is preliminary data.</text>
</comment>
<dbReference type="Proteomes" id="UP000004349">
    <property type="component" value="Unassembled WGS sequence"/>
</dbReference>
<protein>
    <recommendedName>
        <fullName evidence="2">diguanylate cyclase</fullName>
        <ecNumber evidence="2">2.7.7.65</ecNumber>
    </recommendedName>
</protein>
<keyword evidence="5" id="KW-0472">Membrane</keyword>
<dbReference type="GO" id="GO:0052621">
    <property type="term" value="F:diguanylate cyclase activity"/>
    <property type="evidence" value="ECO:0007669"/>
    <property type="project" value="UniProtKB-EC"/>
</dbReference>
<dbReference type="FunFam" id="3.30.70.270:FF:000001">
    <property type="entry name" value="Diguanylate cyclase domain protein"/>
    <property type="match status" value="1"/>
</dbReference>
<dbReference type="EC" id="2.7.7.65" evidence="2"/>
<proteinExistence type="predicted"/>